<dbReference type="InterPro" id="IPR017938">
    <property type="entry name" value="Riboflavin_synthase-like_b-brl"/>
</dbReference>
<evidence type="ECO:0000256" key="12">
    <source>
        <dbReference type="ARBA" id="ARBA00023002"/>
    </source>
</evidence>
<dbReference type="Gene3D" id="3.90.340.10">
    <property type="entry name" value="Nitric Oxide Synthase, Chain A, domain 1"/>
    <property type="match status" value="1"/>
</dbReference>
<comment type="similarity">
    <text evidence="3">Belongs to the NOS family.</text>
</comment>
<keyword evidence="9" id="KW-0274">FAD</keyword>
<evidence type="ECO:0000256" key="5">
    <source>
        <dbReference type="ARBA" id="ARBA00022617"/>
    </source>
</evidence>
<evidence type="ECO:0000256" key="8">
    <source>
        <dbReference type="ARBA" id="ARBA00022723"/>
    </source>
</evidence>
<organism evidence="18">
    <name type="scientific">Physarum polycephalum</name>
    <name type="common">Many-headed slime mold</name>
    <name type="synonym">Badhamia polycephala</name>
    <dbReference type="NCBI Taxonomy" id="5791"/>
    <lineage>
        <taxon>Eukaryota</taxon>
        <taxon>Amoebozoa</taxon>
        <taxon>Evosea</taxon>
        <taxon>Eumycetozoa</taxon>
        <taxon>Myxogastria</taxon>
        <taxon>Myxogastromycetidae</taxon>
        <taxon>Physariida</taxon>
        <taxon>Physaraceae</taxon>
        <taxon>Physarum</taxon>
    </lineage>
</organism>
<dbReference type="InterPro" id="IPR023173">
    <property type="entry name" value="NADPH_Cyt_P450_Rdtase_alpha"/>
</dbReference>
<feature type="domain" description="FAD-binding FR-type" evidence="17">
    <location>
        <begin position="744"/>
        <end position="979"/>
    </location>
</feature>
<dbReference type="InterPro" id="IPR050607">
    <property type="entry name" value="NOS"/>
</dbReference>
<dbReference type="Pfam" id="PF00258">
    <property type="entry name" value="Flavodoxin_1"/>
    <property type="match status" value="1"/>
</dbReference>
<evidence type="ECO:0000256" key="13">
    <source>
        <dbReference type="ARBA" id="ARBA00023004"/>
    </source>
</evidence>
<dbReference type="Gene3D" id="1.20.990.10">
    <property type="entry name" value="NADPH-cytochrome p450 Reductase, Chain A, domain 3"/>
    <property type="match status" value="1"/>
</dbReference>
<dbReference type="GO" id="GO:0050661">
    <property type="term" value="F:NADP binding"/>
    <property type="evidence" value="ECO:0007669"/>
    <property type="project" value="InterPro"/>
</dbReference>
<keyword evidence="5 14" id="KW-0349">Heme</keyword>
<keyword evidence="13 14" id="KW-0408">Iron</keyword>
<keyword evidence="11" id="KW-0112">Calmodulin-binding</keyword>
<dbReference type="PROSITE" id="PS51384">
    <property type="entry name" value="FAD_FR"/>
    <property type="match status" value="1"/>
</dbReference>
<evidence type="ECO:0000256" key="15">
    <source>
        <dbReference type="SAM" id="MobiDB-lite"/>
    </source>
</evidence>
<dbReference type="GO" id="GO:0004517">
    <property type="term" value="F:nitric-oxide synthase activity"/>
    <property type="evidence" value="ECO:0007669"/>
    <property type="project" value="UniProtKB-EC"/>
</dbReference>
<dbReference type="Gene3D" id="3.40.50.360">
    <property type="match status" value="1"/>
</dbReference>
<evidence type="ECO:0000313" key="18">
    <source>
        <dbReference type="EMBL" id="ABO21654.1"/>
    </source>
</evidence>
<evidence type="ECO:0000256" key="7">
    <source>
        <dbReference type="ARBA" id="ARBA00022643"/>
    </source>
</evidence>
<dbReference type="InterPro" id="IPR003097">
    <property type="entry name" value="CysJ-like_FAD-binding"/>
</dbReference>
<evidence type="ECO:0000256" key="3">
    <source>
        <dbReference type="ARBA" id="ARBA00006267"/>
    </source>
</evidence>
<dbReference type="GO" id="GO:0050660">
    <property type="term" value="F:flavin adenine dinucleotide binding"/>
    <property type="evidence" value="ECO:0007669"/>
    <property type="project" value="InterPro"/>
</dbReference>
<dbReference type="InterPro" id="IPR036119">
    <property type="entry name" value="NOS_N_sf"/>
</dbReference>
<feature type="domain" description="Flavodoxin-like" evidence="16">
    <location>
        <begin position="548"/>
        <end position="686"/>
    </location>
</feature>
<name>A6XKZ4_PHYPO</name>
<evidence type="ECO:0000256" key="1">
    <source>
        <dbReference type="ARBA" id="ARBA00001917"/>
    </source>
</evidence>
<dbReference type="InterPro" id="IPR017927">
    <property type="entry name" value="FAD-bd_FR_type"/>
</dbReference>
<proteinExistence type="evidence at transcript level"/>
<dbReference type="CDD" id="cd00795">
    <property type="entry name" value="NOS_oxygenase_euk"/>
    <property type="match status" value="1"/>
</dbReference>
<dbReference type="EC" id="1.14.13.39" evidence="4"/>
<dbReference type="Pfam" id="PF02898">
    <property type="entry name" value="NO_synthase"/>
    <property type="match status" value="1"/>
</dbReference>
<evidence type="ECO:0000256" key="2">
    <source>
        <dbReference type="ARBA" id="ARBA00001974"/>
    </source>
</evidence>
<dbReference type="FunFam" id="3.40.50.80:FF:000001">
    <property type="entry name" value="NADPH--cytochrome P450 reductase 1"/>
    <property type="match status" value="1"/>
</dbReference>
<dbReference type="GO" id="GO:0005516">
    <property type="term" value="F:calmodulin binding"/>
    <property type="evidence" value="ECO:0007669"/>
    <property type="project" value="UniProtKB-KW"/>
</dbReference>
<dbReference type="InterPro" id="IPR001709">
    <property type="entry name" value="Flavoprot_Pyr_Nucl_cyt_Rdtase"/>
</dbReference>
<evidence type="ECO:0000256" key="6">
    <source>
        <dbReference type="ARBA" id="ARBA00022630"/>
    </source>
</evidence>
<accession>A6XKZ4</accession>
<dbReference type="GO" id="GO:0046872">
    <property type="term" value="F:metal ion binding"/>
    <property type="evidence" value="ECO:0007669"/>
    <property type="project" value="UniProtKB-KW"/>
</dbReference>
<dbReference type="InterPro" id="IPR044940">
    <property type="entry name" value="NOS_dom_2"/>
</dbReference>
<dbReference type="SUPFAM" id="SSF56512">
    <property type="entry name" value="Nitric oxide (NO) synthase oxygenase domain"/>
    <property type="match status" value="1"/>
</dbReference>
<evidence type="ECO:0000259" key="17">
    <source>
        <dbReference type="PROSITE" id="PS51384"/>
    </source>
</evidence>
<dbReference type="PANTHER" id="PTHR43410">
    <property type="entry name" value="NITRIC OXIDE SYNTHASE OXYGENASE"/>
    <property type="match status" value="1"/>
</dbReference>
<dbReference type="SUPFAM" id="SSF63380">
    <property type="entry name" value="Riboflavin synthase domain-like"/>
    <property type="match status" value="1"/>
</dbReference>
<sequence length="1152" mass="128205">MPTLPTSFPILPSADSSHAPARTTPRDVAPAHGTNYPILPSASQELVPAAPSHSHAAPNPAHAPHPVPANSTGQCPFLNAFNNPLPSHAHKGPLPIYMLTNNQKYTIPETVAQRAHSQETQVATTDCRERFCTAARMDMDYVITDITNPEIVLREANEWLAQFYKEKKLPEEKLAIRMKEVYDEVKKTGTYFQTYEELSYSCKVAWRNAPRCINRIQWSRMEVIDCRKVTTAEEVFEKCLEHLKFATNGGNIITTITVFAQQKAGEPAPRLWNSQLLRYAGYRQPDGSIIGDPSNVEMTEAAQKLGWVGQGTRFDVLPIVVQMPNEEPKLFPIPKEYVLTVQFSHPKYPWFEEMKLEWFAVPFVSNIGLTSGGVQYTCTPFNGWFMGTELSRNIGDPQRYNLLPDIATKLGVDPAGPPSSMWQEKANLELNAAILHSFQKSRVSIVDHHTAAAGFMNFWDAEHAAGRAVPGDWVWLVPPCAGSASPLFHLEMANWLQKPAYFPMDFPGRNYKFPKQKRRSNVSVKGLARAVLILRKYMTAAYNKRHRVCVLYATETGNSERYAQRLGKFLSAFAAVTVSNMETYDAQKLEKEEVVICVASTFGDGDSPSCASSFKSKLEEGNLNLKNVQFSVFGLGSTLYDDFAAFGKFLDSRLAELGAERVNPLAKGDEIAGSEPTFKKWIGSLWRNLSNLWSIKQADYDHGLKVLGIVRGTNNFVSTYTLEPAKAHASQGKSAPVSTTYNRSNPYTATLIENTELLKKTSGDRSTRKIGLKVDTNAVKFNAGDHLGVMPSNRPELVQELLEILRVKDADTRYELKPTGGEDSLSTPFTTLPFTIREAFTDFLDITSPPKPEFLEVFAHFAVHPGDKTKLQDLSKGTEEYDSWLEHNYPTLPELFNLFPVSIPLELLLEKLPQMQTRFYSISSSPNMYPNEVHLTVSVVKYVTPSGKQHYGVASNFLANSKFGAKVKVFSRHSDFSLPKSPATPILLVGPGTGLAPLRSFWQERAHLKDLGQAALFFGCRSRNEDYIYEKEVANAKARGLLSHVSVAFSRDSAKKVYVQDKLVEEADMVVKLLTEGAHVYVCGDATMATGVKDAFKQIVQTKMGLSAEASAKYMDELTKSKRYLTDVFGAALPSKKADAPVPNTISFEVLC</sequence>
<keyword evidence="8 14" id="KW-0479">Metal-binding</keyword>
<dbReference type="AlphaFoldDB" id="A6XKZ4"/>
<evidence type="ECO:0000256" key="4">
    <source>
        <dbReference type="ARBA" id="ARBA00012989"/>
    </source>
</evidence>
<evidence type="ECO:0000259" key="16">
    <source>
        <dbReference type="PROSITE" id="PS50902"/>
    </source>
</evidence>
<dbReference type="GO" id="GO:0020037">
    <property type="term" value="F:heme binding"/>
    <property type="evidence" value="ECO:0007669"/>
    <property type="project" value="InterPro"/>
</dbReference>
<evidence type="ECO:0000256" key="11">
    <source>
        <dbReference type="ARBA" id="ARBA00022860"/>
    </source>
</evidence>
<dbReference type="Pfam" id="PF00175">
    <property type="entry name" value="NAD_binding_1"/>
    <property type="match status" value="1"/>
</dbReference>
<dbReference type="SUPFAM" id="SSF52343">
    <property type="entry name" value="Ferredoxin reductase-like, C-terminal NADP-linked domain"/>
    <property type="match status" value="1"/>
</dbReference>
<dbReference type="GO" id="GO:0006809">
    <property type="term" value="P:nitric oxide biosynthetic process"/>
    <property type="evidence" value="ECO:0007669"/>
    <property type="project" value="InterPro"/>
</dbReference>
<dbReference type="PROSITE" id="PS50902">
    <property type="entry name" value="FLAVODOXIN_LIKE"/>
    <property type="match status" value="1"/>
</dbReference>
<keyword evidence="10" id="KW-0521">NADP</keyword>
<dbReference type="InterPro" id="IPR008254">
    <property type="entry name" value="Flavodoxin/NO_synth"/>
</dbReference>
<keyword evidence="12" id="KW-0560">Oxidoreductase</keyword>
<dbReference type="InterPro" id="IPR029039">
    <property type="entry name" value="Flavoprotein-like_sf"/>
</dbReference>
<dbReference type="InterPro" id="IPR001433">
    <property type="entry name" value="OxRdtase_FAD/NAD-bd"/>
</dbReference>
<dbReference type="PRINTS" id="PR00371">
    <property type="entry name" value="FPNCR"/>
</dbReference>
<dbReference type="Gene3D" id="3.90.440.10">
    <property type="entry name" value="Nitric Oxide Synthase,Heme Domain,Chain A domain 2"/>
    <property type="match status" value="1"/>
</dbReference>
<comment type="cofactor">
    <cofactor evidence="2">
        <name>FAD</name>
        <dbReference type="ChEBI" id="CHEBI:57692"/>
    </cofactor>
</comment>
<dbReference type="InterPro" id="IPR039261">
    <property type="entry name" value="FNR_nucleotide-bd"/>
</dbReference>
<dbReference type="Gene3D" id="3.90.1230.10">
    <property type="entry name" value="Nitric Oxide Synthase, Chain A, domain 3"/>
    <property type="match status" value="1"/>
</dbReference>
<feature type="binding site" description="axial binding residue" evidence="14">
    <location>
        <position position="212"/>
    </location>
    <ligand>
        <name>heme b</name>
        <dbReference type="ChEBI" id="CHEBI:60344"/>
    </ligand>
    <ligandPart>
        <name>Fe</name>
        <dbReference type="ChEBI" id="CHEBI:18248"/>
    </ligandPart>
</feature>
<dbReference type="PANTHER" id="PTHR43410:SF1">
    <property type="entry name" value="NITRIC OXIDE SYNTHASE"/>
    <property type="match status" value="1"/>
</dbReference>
<dbReference type="SUPFAM" id="SSF52218">
    <property type="entry name" value="Flavoproteins"/>
    <property type="match status" value="1"/>
</dbReference>
<dbReference type="InterPro" id="IPR044944">
    <property type="entry name" value="NOS_dom_3"/>
</dbReference>
<feature type="compositionally biased region" description="Low complexity" evidence="15">
    <location>
        <begin position="47"/>
        <end position="60"/>
    </location>
</feature>
<dbReference type="InterPro" id="IPR044943">
    <property type="entry name" value="NOS_dom_1"/>
</dbReference>
<comment type="cofactor">
    <cofactor evidence="1">
        <name>FMN</name>
        <dbReference type="ChEBI" id="CHEBI:58210"/>
    </cofactor>
</comment>
<dbReference type="PIRSF" id="PIRSF000333">
    <property type="entry name" value="NOS"/>
    <property type="match status" value="1"/>
</dbReference>
<dbReference type="GO" id="GO:0010181">
    <property type="term" value="F:FMN binding"/>
    <property type="evidence" value="ECO:0007669"/>
    <property type="project" value="InterPro"/>
</dbReference>
<dbReference type="Gene3D" id="3.40.50.80">
    <property type="entry name" value="Nucleotide-binding domain of ferredoxin-NADP reductase (FNR) module"/>
    <property type="match status" value="1"/>
</dbReference>
<protein>
    <recommendedName>
        <fullName evidence="4">nitric-oxide synthase (NADPH)</fullName>
        <ecNumber evidence="4">1.14.13.39</ecNumber>
    </recommendedName>
</protein>
<evidence type="ECO:0000256" key="9">
    <source>
        <dbReference type="ARBA" id="ARBA00022827"/>
    </source>
</evidence>
<dbReference type="InterPro" id="IPR001094">
    <property type="entry name" value="Flavdoxin-like"/>
</dbReference>
<dbReference type="EMBL" id="DQ835526">
    <property type="protein sequence ID" value="ABO21654.1"/>
    <property type="molecule type" value="mRNA"/>
</dbReference>
<dbReference type="InterPro" id="IPR012144">
    <property type="entry name" value="NOS_euk"/>
</dbReference>
<reference evidence="18" key="1">
    <citation type="journal article" date="2009" name="Biochem. J.">
        <title>Physarum nitric oxide synthases: genomic structures and enzymology of recombinant proteins.</title>
        <authorList>
            <person name="Messner S."/>
            <person name="Leitner S."/>
            <person name="Bommassar C."/>
            <person name="Golderer G."/>
            <person name="Grobner P."/>
            <person name="Werner E.R."/>
            <person name="Werner-Felmayer G."/>
        </authorList>
    </citation>
    <scope>NUCLEOTIDE SEQUENCE</scope>
</reference>
<dbReference type="Gene3D" id="2.40.30.10">
    <property type="entry name" value="Translation factors"/>
    <property type="match status" value="1"/>
</dbReference>
<dbReference type="InterPro" id="IPR004030">
    <property type="entry name" value="NOS_N"/>
</dbReference>
<evidence type="ECO:0000256" key="10">
    <source>
        <dbReference type="ARBA" id="ARBA00022857"/>
    </source>
</evidence>
<keyword evidence="7" id="KW-0288">FMN</keyword>
<evidence type="ECO:0000256" key="14">
    <source>
        <dbReference type="PIRSR" id="PIRSR000333-1"/>
    </source>
</evidence>
<keyword evidence="6" id="KW-0285">Flavoprotein</keyword>
<dbReference type="PRINTS" id="PR00369">
    <property type="entry name" value="FLAVODOXIN"/>
</dbReference>
<dbReference type="Pfam" id="PF00667">
    <property type="entry name" value="FAD_binding_1"/>
    <property type="match status" value="1"/>
</dbReference>
<feature type="region of interest" description="Disordered" evidence="15">
    <location>
        <begin position="1"/>
        <end position="71"/>
    </location>
</feature>